<evidence type="ECO:0008006" key="5">
    <source>
        <dbReference type="Google" id="ProtNLM"/>
    </source>
</evidence>
<feature type="chain" id="PRO_5008107491" description="Hydrophobin" evidence="2">
    <location>
        <begin position="31"/>
        <end position="295"/>
    </location>
</feature>
<dbReference type="RefSeq" id="XP_031578971.1">
    <property type="nucleotide sequence ID" value="XM_031725025.1"/>
</dbReference>
<keyword evidence="4" id="KW-1185">Reference proteome</keyword>
<evidence type="ECO:0000256" key="2">
    <source>
        <dbReference type="SAM" id="SignalP"/>
    </source>
</evidence>
<dbReference type="STRING" id="559298.A0A179UPF8"/>
<dbReference type="AlphaFoldDB" id="A0A179UPF8"/>
<evidence type="ECO:0000313" key="3">
    <source>
        <dbReference type="EMBL" id="OAT09713.1"/>
    </source>
</evidence>
<protein>
    <recommendedName>
        <fullName evidence="5">Hydrophobin</fullName>
    </recommendedName>
</protein>
<accession>A0A179UPF8</accession>
<evidence type="ECO:0000313" key="4">
    <source>
        <dbReference type="Proteomes" id="UP000002038"/>
    </source>
</evidence>
<proteinExistence type="predicted"/>
<feature type="region of interest" description="Disordered" evidence="1">
    <location>
        <begin position="129"/>
        <end position="182"/>
    </location>
</feature>
<name>A0A179UPF8_BLAGS</name>
<feature type="signal peptide" evidence="2">
    <location>
        <begin position="1"/>
        <end position="30"/>
    </location>
</feature>
<evidence type="ECO:0000256" key="1">
    <source>
        <dbReference type="SAM" id="MobiDB-lite"/>
    </source>
</evidence>
<dbReference type="PROSITE" id="PS51257">
    <property type="entry name" value="PROKAR_LIPOPROTEIN"/>
    <property type="match status" value="1"/>
</dbReference>
<dbReference type="GeneID" id="8503781"/>
<keyword evidence="2" id="KW-0732">Signal</keyword>
<dbReference type="KEGG" id="bgh:BDBG_17264"/>
<organism evidence="3 4">
    <name type="scientific">Blastomyces gilchristii (strain SLH14081)</name>
    <name type="common">Blastomyces dermatitidis</name>
    <dbReference type="NCBI Taxonomy" id="559298"/>
    <lineage>
        <taxon>Eukaryota</taxon>
        <taxon>Fungi</taxon>
        <taxon>Dikarya</taxon>
        <taxon>Ascomycota</taxon>
        <taxon>Pezizomycotina</taxon>
        <taxon>Eurotiomycetes</taxon>
        <taxon>Eurotiomycetidae</taxon>
        <taxon>Onygenales</taxon>
        <taxon>Ajellomycetaceae</taxon>
        <taxon>Blastomyces</taxon>
    </lineage>
</organism>
<dbReference type="VEuPathDB" id="FungiDB:BDBG_17264"/>
<reference evidence="4" key="1">
    <citation type="journal article" date="2015" name="PLoS Genet.">
        <title>The dynamic genome and transcriptome of the human fungal pathogen Blastomyces and close relative Emmonsia.</title>
        <authorList>
            <person name="Munoz J.F."/>
            <person name="Gauthier G.M."/>
            <person name="Desjardins C.A."/>
            <person name="Gallo J.E."/>
            <person name="Holder J."/>
            <person name="Sullivan T.D."/>
            <person name="Marty A.J."/>
            <person name="Carmen J.C."/>
            <person name="Chen Z."/>
            <person name="Ding L."/>
            <person name="Gujja S."/>
            <person name="Magrini V."/>
            <person name="Misas E."/>
            <person name="Mitreva M."/>
            <person name="Priest M."/>
            <person name="Saif S."/>
            <person name="Whiston E.A."/>
            <person name="Young S."/>
            <person name="Zeng Q."/>
            <person name="Goldman W.E."/>
            <person name="Mardis E.R."/>
            <person name="Taylor J.W."/>
            <person name="McEwen J.G."/>
            <person name="Clay O.K."/>
            <person name="Klein B.S."/>
            <person name="Cuomo C.A."/>
        </authorList>
    </citation>
    <scope>NUCLEOTIDE SEQUENCE [LARGE SCALE GENOMIC DNA]</scope>
    <source>
        <strain evidence="4">SLH14081</strain>
    </source>
</reference>
<dbReference type="OrthoDB" id="4188658at2759"/>
<feature type="compositionally biased region" description="Low complexity" evidence="1">
    <location>
        <begin position="129"/>
        <end position="179"/>
    </location>
</feature>
<dbReference type="Proteomes" id="UP000002038">
    <property type="component" value="Unassembled WGS sequence"/>
</dbReference>
<gene>
    <name evidence="3" type="ORF">BDBG_17264</name>
</gene>
<sequence>MPSLRSLRLYLNLPHLLLLFTALYTTLTSAASCISTNEINICCPGSLFGGLTSGGNGKPTAHGICCIDPSTIRRRSIDDSDDNIIVINEALHRRQADRVDINPTTCSENHILIPLSATDYSQKVSSVMASISSGGSGDPSSTNTGTAAPTGAATTTGGESSSAAVTTTATTTTPSSTGGMPAATGQRSYVAVIGGVVAAAVLVAGGFTESPPQFSGNITQSDFTIKQTTDSKHHNLTSNTNKDVHAINLLCLLQDHLARLRPAHFQRHGLHPHRPMVHLHAQNESQREGVSPARR</sequence>
<dbReference type="EMBL" id="GG657458">
    <property type="protein sequence ID" value="OAT09713.1"/>
    <property type="molecule type" value="Genomic_DNA"/>
</dbReference>